<reference evidence="2 3" key="1">
    <citation type="journal article" date="2019" name="mSystems">
        <title>Life at home and on the roam: Genomic adaptions reflect the dual lifestyle of an intracellular, facultative symbiont.</title>
        <authorList>
            <person name="Burgsdorf I."/>
        </authorList>
    </citation>
    <scope>NUCLEOTIDE SEQUENCE [LARGE SCALE GENOMIC DNA]</scope>
    <source>
        <strain evidence="2">277cV</strain>
    </source>
</reference>
<dbReference type="AlphaFoldDB" id="A0A524RNA5"/>
<sequence length="228" mass="23603">MAAEPGPAPGQQGESGALALALHTSSPVLGLALAPLNPTACQPAGCTAQSRAVPLGRSLANGLHRALLALLPANQWPRLKRLAVATGPGGFTGTRLGVVTARTLAQQLDLPLHGIGSFLLVARRQARSYPGGSVLRVEQTLTRRGVISGFYRVIPGKCRVEEVEPPRLHSEAPAATRHGAVACLDAAVDAAADSLQLLELAALAEAAGECPDWRPVLPLYPSAPVDRP</sequence>
<comment type="caution">
    <text evidence="2">The sequence shown here is derived from an EMBL/GenBank/DDBJ whole genome shotgun (WGS) entry which is preliminary data.</text>
</comment>
<proteinExistence type="predicted"/>
<accession>A0A524RNA5</accession>
<evidence type="ECO:0000313" key="2">
    <source>
        <dbReference type="EMBL" id="TGG92285.1"/>
    </source>
</evidence>
<dbReference type="SUPFAM" id="SSF53067">
    <property type="entry name" value="Actin-like ATPase domain"/>
    <property type="match status" value="1"/>
</dbReference>
<organism evidence="2 3">
    <name type="scientific">Aphanocapsa feldmannii 277cV</name>
    <dbReference type="NCBI Taxonomy" id="2507553"/>
    <lineage>
        <taxon>Bacteria</taxon>
        <taxon>Bacillati</taxon>
        <taxon>Cyanobacteriota</taxon>
        <taxon>Cyanophyceae</taxon>
        <taxon>Oscillatoriophycideae</taxon>
        <taxon>Chroococcales</taxon>
        <taxon>Microcystaceae</taxon>
        <taxon>Aphanocapsa</taxon>
    </lineage>
</organism>
<dbReference type="Gene3D" id="3.30.420.40">
    <property type="match status" value="1"/>
</dbReference>
<dbReference type="InterPro" id="IPR000905">
    <property type="entry name" value="Gcp-like_dom"/>
</dbReference>
<keyword evidence="2" id="KW-0808">Transferase</keyword>
<dbReference type="EMBL" id="SRMO01000065">
    <property type="protein sequence ID" value="TGG92285.1"/>
    <property type="molecule type" value="Genomic_DNA"/>
</dbReference>
<evidence type="ECO:0000313" key="3">
    <source>
        <dbReference type="Proteomes" id="UP000317990"/>
    </source>
</evidence>
<dbReference type="InterPro" id="IPR043129">
    <property type="entry name" value="ATPase_NBD"/>
</dbReference>
<evidence type="ECO:0000259" key="1">
    <source>
        <dbReference type="Pfam" id="PF00814"/>
    </source>
</evidence>
<protein>
    <submittedName>
        <fullName evidence="2">tRNA (Adenosine(37)-N6)-threonylcarbamoyltransferase complex dimerization subunit type 1 TsaB</fullName>
    </submittedName>
</protein>
<dbReference type="NCBIfam" id="TIGR03725">
    <property type="entry name" value="T6A_YeaZ"/>
    <property type="match status" value="1"/>
</dbReference>
<feature type="domain" description="Gcp-like" evidence="1">
    <location>
        <begin position="78"/>
        <end position="123"/>
    </location>
</feature>
<dbReference type="GO" id="GO:0002949">
    <property type="term" value="P:tRNA threonylcarbamoyladenosine modification"/>
    <property type="evidence" value="ECO:0007669"/>
    <property type="project" value="InterPro"/>
</dbReference>
<dbReference type="Proteomes" id="UP000317990">
    <property type="component" value="Unassembled WGS sequence"/>
</dbReference>
<dbReference type="InterPro" id="IPR022496">
    <property type="entry name" value="T6A_TsaB"/>
</dbReference>
<dbReference type="Pfam" id="PF00814">
    <property type="entry name" value="TsaD"/>
    <property type="match status" value="1"/>
</dbReference>
<name>A0A524RNA5_9CHRO</name>
<dbReference type="GO" id="GO:0016740">
    <property type="term" value="F:transferase activity"/>
    <property type="evidence" value="ECO:0007669"/>
    <property type="project" value="UniProtKB-KW"/>
</dbReference>
<gene>
    <name evidence="2" type="primary">tsaB</name>
    <name evidence="2" type="ORF">ERJ67_06465</name>
</gene>